<feature type="signal peptide" evidence="1">
    <location>
        <begin position="1"/>
        <end position="17"/>
    </location>
</feature>
<dbReference type="EMBL" id="PQXI01000117">
    <property type="protein sequence ID" value="TGO23924.1"/>
    <property type="molecule type" value="Genomic_DNA"/>
</dbReference>
<organism evidence="2 3">
    <name type="scientific">Botrytis paeoniae</name>
    <dbReference type="NCBI Taxonomy" id="278948"/>
    <lineage>
        <taxon>Eukaryota</taxon>
        <taxon>Fungi</taxon>
        <taxon>Dikarya</taxon>
        <taxon>Ascomycota</taxon>
        <taxon>Pezizomycotina</taxon>
        <taxon>Leotiomycetes</taxon>
        <taxon>Helotiales</taxon>
        <taxon>Sclerotiniaceae</taxon>
        <taxon>Botrytis</taxon>
    </lineage>
</organism>
<keyword evidence="1" id="KW-0732">Signal</keyword>
<gene>
    <name evidence="2" type="ORF">BPAE_0117g00190</name>
</gene>
<feature type="chain" id="PRO_5021285253" evidence="1">
    <location>
        <begin position="18"/>
        <end position="77"/>
    </location>
</feature>
<accession>A0A4Z1FGD3</accession>
<evidence type="ECO:0000313" key="2">
    <source>
        <dbReference type="EMBL" id="TGO23924.1"/>
    </source>
</evidence>
<comment type="caution">
    <text evidence="2">The sequence shown here is derived from an EMBL/GenBank/DDBJ whole genome shotgun (WGS) entry which is preliminary data.</text>
</comment>
<reference evidence="2 3" key="1">
    <citation type="submission" date="2017-12" db="EMBL/GenBank/DDBJ databases">
        <title>Comparative genomics of Botrytis spp.</title>
        <authorList>
            <person name="Valero-Jimenez C.A."/>
            <person name="Tapia P."/>
            <person name="Veloso J."/>
            <person name="Silva-Moreno E."/>
            <person name="Staats M."/>
            <person name="Valdes J.H."/>
            <person name="Van Kan J.A.L."/>
        </authorList>
    </citation>
    <scope>NUCLEOTIDE SEQUENCE [LARGE SCALE GENOMIC DNA]</scope>
    <source>
        <strain evidence="2 3">Bp0003</strain>
    </source>
</reference>
<keyword evidence="3" id="KW-1185">Reference proteome</keyword>
<name>A0A4Z1FGD3_9HELO</name>
<dbReference type="AlphaFoldDB" id="A0A4Z1FGD3"/>
<sequence>MVSWSFLAFIFVPGRLSQMYVGKVPSTWDPLLEAGIKGLRLIHYLSVMGFDITFASFCTDSALSVRLTSVLATRSDV</sequence>
<dbReference type="Proteomes" id="UP000297910">
    <property type="component" value="Unassembled WGS sequence"/>
</dbReference>
<evidence type="ECO:0000256" key="1">
    <source>
        <dbReference type="SAM" id="SignalP"/>
    </source>
</evidence>
<evidence type="ECO:0000313" key="3">
    <source>
        <dbReference type="Proteomes" id="UP000297910"/>
    </source>
</evidence>
<proteinExistence type="predicted"/>
<protein>
    <submittedName>
        <fullName evidence="2">Uncharacterized protein</fullName>
    </submittedName>
</protein>